<gene>
    <name evidence="2" type="ORF">AVDCRST_MAG01-01-84</name>
</gene>
<feature type="non-terminal residue" evidence="2">
    <location>
        <position position="1"/>
    </location>
</feature>
<feature type="compositionally biased region" description="Basic and acidic residues" evidence="1">
    <location>
        <begin position="26"/>
        <end position="37"/>
    </location>
</feature>
<reference evidence="2" key="1">
    <citation type="submission" date="2020-02" db="EMBL/GenBank/DDBJ databases">
        <authorList>
            <person name="Meier V. D."/>
        </authorList>
    </citation>
    <scope>NUCLEOTIDE SEQUENCE</scope>
    <source>
        <strain evidence="2">AVDCRST_MAG01</strain>
    </source>
</reference>
<feature type="non-terminal residue" evidence="2">
    <location>
        <position position="46"/>
    </location>
</feature>
<evidence type="ECO:0000256" key="1">
    <source>
        <dbReference type="SAM" id="MobiDB-lite"/>
    </source>
</evidence>
<organism evidence="2">
    <name type="scientific">uncultured Rubrobacteraceae bacterium</name>
    <dbReference type="NCBI Taxonomy" id="349277"/>
    <lineage>
        <taxon>Bacteria</taxon>
        <taxon>Bacillati</taxon>
        <taxon>Actinomycetota</taxon>
        <taxon>Rubrobacteria</taxon>
        <taxon>Rubrobacterales</taxon>
        <taxon>Rubrobacteraceae</taxon>
        <taxon>environmental samples</taxon>
    </lineage>
</organism>
<feature type="compositionally biased region" description="Basic residues" evidence="1">
    <location>
        <begin position="13"/>
        <end position="25"/>
    </location>
</feature>
<dbReference type="EMBL" id="CADCUW010000013">
    <property type="protein sequence ID" value="CAA9383135.1"/>
    <property type="molecule type" value="Genomic_DNA"/>
</dbReference>
<proteinExistence type="predicted"/>
<accession>A0A6J4NDP5</accession>
<name>A0A6J4NDP5_9ACTN</name>
<feature type="region of interest" description="Disordered" evidence="1">
    <location>
        <begin position="1"/>
        <end position="46"/>
    </location>
</feature>
<evidence type="ECO:0000313" key="2">
    <source>
        <dbReference type="EMBL" id="CAA9383135.1"/>
    </source>
</evidence>
<sequence length="46" mass="4966">DQGGGEPGEPGVHRRRRGHRDRARRLRGDAEGLEGRGRPGVRPGAV</sequence>
<protein>
    <submittedName>
        <fullName evidence="2">Uncharacterized protein</fullName>
    </submittedName>
</protein>
<dbReference type="AlphaFoldDB" id="A0A6J4NDP5"/>